<dbReference type="HAMAP" id="MF_00128">
    <property type="entry name" value="NrdI"/>
    <property type="match status" value="1"/>
</dbReference>
<dbReference type="PIRSF" id="PIRSF005087">
    <property type="entry name" value="NrdI"/>
    <property type="match status" value="1"/>
</dbReference>
<sequence length="158" mass="16982">MPSSDDSQPSTPEAPAAGGTAIGALVYFSSASENTARFVAGLNLPAAGINVYRIPLKPNAPMLNVREPYVIMVPTYGGGDAKKAIPPQVKRFLNRPANRAWIRGVIASGNTNFGTAYGAAGDMIAAKCRVPYLYRFELMGTREDTRKVRDGLVRFFAK</sequence>
<dbReference type="EMBL" id="RQSP01000043">
    <property type="protein sequence ID" value="KAB5605489.1"/>
    <property type="molecule type" value="Genomic_DNA"/>
</dbReference>
<dbReference type="AlphaFoldDB" id="A0A5N5RE05"/>
<accession>A0A5N5RE05</accession>
<evidence type="ECO:0000256" key="4">
    <source>
        <dbReference type="HAMAP-Rule" id="MF_00128"/>
    </source>
</evidence>
<comment type="caution">
    <text evidence="5">The sequence shown here is derived from an EMBL/GenBank/DDBJ whole genome shotgun (WGS) entry which is preliminary data.</text>
</comment>
<organism evidence="5 6">
    <name type="scientific">Bifidobacterium jacchi</name>
    <dbReference type="NCBI Taxonomy" id="2490545"/>
    <lineage>
        <taxon>Bacteria</taxon>
        <taxon>Bacillati</taxon>
        <taxon>Actinomycetota</taxon>
        <taxon>Actinomycetes</taxon>
        <taxon>Bifidobacteriales</taxon>
        <taxon>Bifidobacteriaceae</taxon>
        <taxon>Bifidobacterium</taxon>
    </lineage>
</organism>
<dbReference type="RefSeq" id="WP_151917437.1">
    <property type="nucleotide sequence ID" value="NZ_RQSP01000043.1"/>
</dbReference>
<dbReference type="GO" id="GO:0010181">
    <property type="term" value="F:FMN binding"/>
    <property type="evidence" value="ECO:0007669"/>
    <property type="project" value="InterPro"/>
</dbReference>
<dbReference type="InterPro" id="IPR020852">
    <property type="entry name" value="RNR_Ib_NrdI_bac"/>
</dbReference>
<dbReference type="SUPFAM" id="SSF52218">
    <property type="entry name" value="Flavoproteins"/>
    <property type="match status" value="1"/>
</dbReference>
<dbReference type="OrthoDB" id="350535at2"/>
<evidence type="ECO:0000256" key="2">
    <source>
        <dbReference type="ARBA" id="ARBA00009942"/>
    </source>
</evidence>
<dbReference type="PANTHER" id="PTHR37297">
    <property type="entry name" value="PROTEIN NRDI"/>
    <property type="match status" value="1"/>
</dbReference>
<evidence type="ECO:0000313" key="5">
    <source>
        <dbReference type="EMBL" id="KAB5605489.1"/>
    </source>
</evidence>
<comment type="similarity">
    <text evidence="2 4">Belongs to the NrdI family.</text>
</comment>
<dbReference type="NCBIfam" id="TIGR00333">
    <property type="entry name" value="nrdI"/>
    <property type="match status" value="1"/>
</dbReference>
<evidence type="ECO:0000256" key="3">
    <source>
        <dbReference type="ARBA" id="ARBA00020129"/>
    </source>
</evidence>
<gene>
    <name evidence="4 5" type="primary">nrdI</name>
    <name evidence="5" type="ORF">EHS19_09090</name>
</gene>
<dbReference type="Pfam" id="PF07972">
    <property type="entry name" value="Flavodoxin_NdrI"/>
    <property type="match status" value="1"/>
</dbReference>
<dbReference type="InterPro" id="IPR004465">
    <property type="entry name" value="RNR_NrdI"/>
</dbReference>
<comment type="function">
    <text evidence="1 4">Probably involved in ribonucleotide reductase function.</text>
</comment>
<dbReference type="PANTHER" id="PTHR37297:SF1">
    <property type="entry name" value="PROTEIN NRDI"/>
    <property type="match status" value="1"/>
</dbReference>
<dbReference type="InterPro" id="IPR029039">
    <property type="entry name" value="Flavoprotein-like_sf"/>
</dbReference>
<reference evidence="5 6" key="1">
    <citation type="journal article" date="2019" name="Int. J. Syst. Evol. Microbiol.">
        <title>Bifidobacterium jacchi sp. nov., isolated from the faeces of a baby common marmoset (Callithrix jacchus).</title>
        <authorList>
            <person name="Modesto M."/>
            <person name="Watanabe K."/>
            <person name="Arita M."/>
            <person name="Satti M."/>
            <person name="Oki K."/>
            <person name="Sciavilla P."/>
            <person name="Patavino C."/>
            <person name="Camma C."/>
            <person name="Michelini S."/>
            <person name="Sgorbati B."/>
            <person name="Mattarelli P."/>
        </authorList>
    </citation>
    <scope>NUCLEOTIDE SEQUENCE [LARGE SCALE GENOMIC DNA]</scope>
    <source>
        <strain evidence="5 6">MRM 9.3</strain>
    </source>
</reference>
<dbReference type="Gene3D" id="3.40.50.360">
    <property type="match status" value="1"/>
</dbReference>
<protein>
    <recommendedName>
        <fullName evidence="3 4">Protein NrdI</fullName>
    </recommendedName>
</protein>
<dbReference type="Proteomes" id="UP000326336">
    <property type="component" value="Unassembled WGS sequence"/>
</dbReference>
<keyword evidence="6" id="KW-1185">Reference proteome</keyword>
<name>A0A5N5RE05_9BIFI</name>
<proteinExistence type="inferred from homology"/>
<evidence type="ECO:0000256" key="1">
    <source>
        <dbReference type="ARBA" id="ARBA00003999"/>
    </source>
</evidence>
<evidence type="ECO:0000313" key="6">
    <source>
        <dbReference type="Proteomes" id="UP000326336"/>
    </source>
</evidence>